<name>A0A1R3T9W1_9BACT</name>
<evidence type="ECO:0000313" key="10">
    <source>
        <dbReference type="EMBL" id="SCD20384.1"/>
    </source>
</evidence>
<feature type="transmembrane region" description="Helical" evidence="8">
    <location>
        <begin position="101"/>
        <end position="121"/>
    </location>
</feature>
<dbReference type="AlphaFoldDB" id="A0A1R3T9W1"/>
<dbReference type="RefSeq" id="WP_076930409.1">
    <property type="nucleotide sequence ID" value="NZ_LT605205.1"/>
</dbReference>
<feature type="transmembrane region" description="Helical" evidence="8">
    <location>
        <begin position="46"/>
        <end position="68"/>
    </location>
</feature>
<dbReference type="InterPro" id="IPR005964">
    <property type="entry name" value="Glc/Gal_transptr_bac"/>
</dbReference>
<feature type="domain" description="Major facilitator superfamily (MFS) profile" evidence="9">
    <location>
        <begin position="9"/>
        <end position="439"/>
    </location>
</feature>
<accession>A0A1R3T9W1</accession>
<dbReference type="InterPro" id="IPR036259">
    <property type="entry name" value="MFS_trans_sf"/>
</dbReference>
<feature type="transmembrane region" description="Helical" evidence="8">
    <location>
        <begin position="345"/>
        <end position="367"/>
    </location>
</feature>
<sequence>MNKKVFYTSMGILAVMYFVFGLVSWVNAILIPYFKIALELTHFQSYFVTFAFYIAYFVMAIPSGLLLNRVGYKKGIMYGFIFLSLGALIFVPAALMRQYAVFLAGLYCLGTGLAILQTAANPYVTIVGPIDSAAQRMSVMGIFNKSAGIIAPLLFAAVVFKSTDDSTFALLEAGTLSETEKNIILQELIRRVIMPYSILAALLLLTGIGIRYSVLPEIEEKEDEPKEENNTLSVVNPSKKSLLDYPYLIFGAIAIFLHVGTQVVAIDTIINYAGSMGIGLLDAKFFPSYTLICTIIGYLLGILLIPRFVSQKTALQFCTALGLLLSLGVVLANHTVSLFGHTANISIWFLASIGFPNALIYAGIWPLSIHNLGKLTKTGSSLLIMGLSGNAILPLIYGAIGDHYGLRAGYWVLIPCFIYLVWFAFHGHTINYWKREKRIQNEKIDNREG</sequence>
<feature type="transmembrane region" description="Helical" evidence="8">
    <location>
        <begin position="379"/>
        <end position="400"/>
    </location>
</feature>
<keyword evidence="7 8" id="KW-0472">Membrane</keyword>
<comment type="similarity">
    <text evidence="3">Belongs to the major facilitator superfamily. FHS transporter (TC 2.A.1.7) family.</text>
</comment>
<evidence type="ECO:0000256" key="1">
    <source>
        <dbReference type="ARBA" id="ARBA00003321"/>
    </source>
</evidence>
<evidence type="ECO:0000313" key="11">
    <source>
        <dbReference type="Proteomes" id="UP000187464"/>
    </source>
</evidence>
<dbReference type="InterPro" id="IPR020846">
    <property type="entry name" value="MFS_dom"/>
</dbReference>
<dbReference type="PROSITE" id="PS50850">
    <property type="entry name" value="MFS"/>
    <property type="match status" value="1"/>
</dbReference>
<dbReference type="InterPro" id="IPR050375">
    <property type="entry name" value="MFS_TsgA-like"/>
</dbReference>
<feature type="transmembrane region" description="Helical" evidence="8">
    <location>
        <begin position="247"/>
        <end position="266"/>
    </location>
</feature>
<dbReference type="Proteomes" id="UP000187464">
    <property type="component" value="Chromosome I"/>
</dbReference>
<dbReference type="InterPro" id="IPR011701">
    <property type="entry name" value="MFS"/>
</dbReference>
<gene>
    <name evidence="10" type="ORF">PSM36_1564</name>
</gene>
<dbReference type="GO" id="GO:1904659">
    <property type="term" value="P:D-glucose transmembrane transport"/>
    <property type="evidence" value="ECO:0007669"/>
    <property type="project" value="InterPro"/>
</dbReference>
<feature type="transmembrane region" description="Helical" evidence="8">
    <location>
        <begin position="12"/>
        <end position="34"/>
    </location>
</feature>
<evidence type="ECO:0000256" key="8">
    <source>
        <dbReference type="SAM" id="Phobius"/>
    </source>
</evidence>
<dbReference type="STRING" id="1642647.PSM36_1564"/>
<feature type="transmembrane region" description="Helical" evidence="8">
    <location>
        <begin position="286"/>
        <end position="305"/>
    </location>
</feature>
<dbReference type="SUPFAM" id="SSF103473">
    <property type="entry name" value="MFS general substrate transporter"/>
    <property type="match status" value="1"/>
</dbReference>
<keyword evidence="11" id="KW-1185">Reference proteome</keyword>
<feature type="transmembrane region" description="Helical" evidence="8">
    <location>
        <begin position="193"/>
        <end position="214"/>
    </location>
</feature>
<dbReference type="PANTHER" id="PTHR43702">
    <property type="entry name" value="L-FUCOSE-PROTON SYMPORTER"/>
    <property type="match status" value="1"/>
</dbReference>
<dbReference type="GO" id="GO:0055056">
    <property type="term" value="F:D-glucose transmembrane transporter activity"/>
    <property type="evidence" value="ECO:0007669"/>
    <property type="project" value="InterPro"/>
</dbReference>
<dbReference type="EMBL" id="LT605205">
    <property type="protein sequence ID" value="SCD20384.1"/>
    <property type="molecule type" value="Genomic_DNA"/>
</dbReference>
<keyword evidence="6 8" id="KW-1133">Transmembrane helix</keyword>
<comment type="function">
    <text evidence="1">Intake of glucose and galactose.</text>
</comment>
<evidence type="ECO:0000259" key="9">
    <source>
        <dbReference type="PROSITE" id="PS50850"/>
    </source>
</evidence>
<keyword evidence="5 8" id="KW-0812">Transmembrane</keyword>
<evidence type="ECO:0000256" key="7">
    <source>
        <dbReference type="ARBA" id="ARBA00023136"/>
    </source>
</evidence>
<dbReference type="Gene3D" id="1.20.1250.20">
    <property type="entry name" value="MFS general substrate transporter like domains"/>
    <property type="match status" value="2"/>
</dbReference>
<dbReference type="Pfam" id="PF07690">
    <property type="entry name" value="MFS_1"/>
    <property type="match status" value="1"/>
</dbReference>
<evidence type="ECO:0000256" key="6">
    <source>
        <dbReference type="ARBA" id="ARBA00022989"/>
    </source>
</evidence>
<feature type="transmembrane region" description="Helical" evidence="8">
    <location>
        <begin position="142"/>
        <end position="160"/>
    </location>
</feature>
<dbReference type="NCBIfam" id="TIGR01272">
    <property type="entry name" value="gluP"/>
    <property type="match status" value="1"/>
</dbReference>
<dbReference type="CDD" id="cd17394">
    <property type="entry name" value="MFS_FucP_like"/>
    <property type="match status" value="1"/>
</dbReference>
<feature type="transmembrane region" description="Helical" evidence="8">
    <location>
        <begin position="412"/>
        <end position="433"/>
    </location>
</feature>
<dbReference type="GO" id="GO:0005354">
    <property type="term" value="F:galactose transmembrane transporter activity"/>
    <property type="evidence" value="ECO:0007669"/>
    <property type="project" value="InterPro"/>
</dbReference>
<feature type="transmembrane region" description="Helical" evidence="8">
    <location>
        <begin position="75"/>
        <end position="95"/>
    </location>
</feature>
<proteinExistence type="inferred from homology"/>
<dbReference type="KEGG" id="psac:PSM36_1564"/>
<feature type="transmembrane region" description="Helical" evidence="8">
    <location>
        <begin position="317"/>
        <end position="339"/>
    </location>
</feature>
<reference evidence="11" key="1">
    <citation type="submission" date="2016-08" db="EMBL/GenBank/DDBJ databases">
        <authorList>
            <person name="Wibberg D."/>
        </authorList>
    </citation>
    <scope>NUCLEOTIDE SEQUENCE [LARGE SCALE GENOMIC DNA]</scope>
</reference>
<evidence type="ECO:0000256" key="2">
    <source>
        <dbReference type="ARBA" id="ARBA00004429"/>
    </source>
</evidence>
<evidence type="ECO:0000256" key="5">
    <source>
        <dbReference type="ARBA" id="ARBA00022692"/>
    </source>
</evidence>
<dbReference type="GO" id="GO:0005886">
    <property type="term" value="C:plasma membrane"/>
    <property type="evidence" value="ECO:0007669"/>
    <property type="project" value="UniProtKB-SubCell"/>
</dbReference>
<dbReference type="PANTHER" id="PTHR43702:SF12">
    <property type="entry name" value="N-ACETYL GLUCOSAMINE TRANSPORTER NAGP"/>
    <property type="match status" value="1"/>
</dbReference>
<comment type="subcellular location">
    <subcellularLocation>
        <location evidence="2">Cell inner membrane</location>
        <topology evidence="2">Multi-pass membrane protein</topology>
    </subcellularLocation>
</comment>
<keyword evidence="4" id="KW-1003">Cell membrane</keyword>
<evidence type="ECO:0000256" key="4">
    <source>
        <dbReference type="ARBA" id="ARBA00022475"/>
    </source>
</evidence>
<evidence type="ECO:0000256" key="3">
    <source>
        <dbReference type="ARBA" id="ARBA00009120"/>
    </source>
</evidence>
<protein>
    <submittedName>
        <fullName evidence="10">L-fucose:H+ symporter permease</fullName>
    </submittedName>
</protein>
<organism evidence="10 11">
    <name type="scientific">Proteiniphilum saccharofermentans</name>
    <dbReference type="NCBI Taxonomy" id="1642647"/>
    <lineage>
        <taxon>Bacteria</taxon>
        <taxon>Pseudomonadati</taxon>
        <taxon>Bacteroidota</taxon>
        <taxon>Bacteroidia</taxon>
        <taxon>Bacteroidales</taxon>
        <taxon>Dysgonomonadaceae</taxon>
        <taxon>Proteiniphilum</taxon>
    </lineage>
</organism>